<dbReference type="AlphaFoldDB" id="A0A4Y2QTQ0"/>
<evidence type="ECO:0000256" key="11">
    <source>
        <dbReference type="ARBA" id="ARBA00023303"/>
    </source>
</evidence>
<dbReference type="EMBL" id="BGPR01014790">
    <property type="protein sequence ID" value="GBN66701.1"/>
    <property type="molecule type" value="Genomic_DNA"/>
</dbReference>
<dbReference type="Pfam" id="PF00858">
    <property type="entry name" value="ASC"/>
    <property type="match status" value="1"/>
</dbReference>
<feature type="transmembrane region" description="Helical" evidence="13">
    <location>
        <begin position="26"/>
        <end position="48"/>
    </location>
</feature>
<comment type="similarity">
    <text evidence="2 12">Belongs to the amiloride-sensitive sodium channel (TC 1.A.6) family.</text>
</comment>
<name>A0A4Y2QTQ0_ARAVE</name>
<evidence type="ECO:0000256" key="6">
    <source>
        <dbReference type="ARBA" id="ARBA00022989"/>
    </source>
</evidence>
<evidence type="ECO:0000256" key="4">
    <source>
        <dbReference type="ARBA" id="ARBA00022461"/>
    </source>
</evidence>
<feature type="non-terminal residue" evidence="14">
    <location>
        <position position="1"/>
    </location>
</feature>
<evidence type="ECO:0000256" key="10">
    <source>
        <dbReference type="ARBA" id="ARBA00023201"/>
    </source>
</evidence>
<keyword evidence="8 12" id="KW-0406">Ion transport</keyword>
<comment type="subcellular location">
    <subcellularLocation>
        <location evidence="1">Membrane</location>
        <topology evidence="1">Multi-pass membrane protein</topology>
    </subcellularLocation>
</comment>
<evidence type="ECO:0000256" key="5">
    <source>
        <dbReference type="ARBA" id="ARBA00022692"/>
    </source>
</evidence>
<dbReference type="OrthoDB" id="6436026at2759"/>
<sequence length="79" mass="9302">SDIYFHVKRPEVTVLRHVPLYSTIEIFSNFGGLLGFWLGISVFALTGITEKVFQKVVRWKKRFRKRKEKTASTSEIHLY</sequence>
<dbReference type="Proteomes" id="UP000499080">
    <property type="component" value="Unassembled WGS sequence"/>
</dbReference>
<dbReference type="GO" id="GO:0005272">
    <property type="term" value="F:sodium channel activity"/>
    <property type="evidence" value="ECO:0007669"/>
    <property type="project" value="UniProtKB-KW"/>
</dbReference>
<keyword evidence="5 12" id="KW-0812">Transmembrane</keyword>
<evidence type="ECO:0000256" key="12">
    <source>
        <dbReference type="RuleBase" id="RU000679"/>
    </source>
</evidence>
<keyword evidence="10 12" id="KW-0739">Sodium transport</keyword>
<dbReference type="Gene3D" id="1.10.287.770">
    <property type="entry name" value="YojJ-like"/>
    <property type="match status" value="1"/>
</dbReference>
<evidence type="ECO:0000256" key="3">
    <source>
        <dbReference type="ARBA" id="ARBA00022448"/>
    </source>
</evidence>
<evidence type="ECO:0000256" key="7">
    <source>
        <dbReference type="ARBA" id="ARBA00023053"/>
    </source>
</evidence>
<keyword evidence="7" id="KW-0915">Sodium</keyword>
<keyword evidence="3 12" id="KW-0813">Transport</keyword>
<comment type="caution">
    <text evidence="14">The sequence shown here is derived from an EMBL/GenBank/DDBJ whole genome shotgun (WGS) entry which is preliminary data.</text>
</comment>
<keyword evidence="15" id="KW-1185">Reference proteome</keyword>
<dbReference type="GO" id="GO:0016020">
    <property type="term" value="C:membrane"/>
    <property type="evidence" value="ECO:0007669"/>
    <property type="project" value="UniProtKB-SubCell"/>
</dbReference>
<proteinExistence type="inferred from homology"/>
<keyword evidence="4 12" id="KW-0894">Sodium channel</keyword>
<dbReference type="InterPro" id="IPR001873">
    <property type="entry name" value="ENaC"/>
</dbReference>
<keyword evidence="9 13" id="KW-0472">Membrane</keyword>
<reference evidence="14 15" key="1">
    <citation type="journal article" date="2019" name="Sci. Rep.">
        <title>Orb-weaving spider Araneus ventricosus genome elucidates the spidroin gene catalogue.</title>
        <authorList>
            <person name="Kono N."/>
            <person name="Nakamura H."/>
            <person name="Ohtoshi R."/>
            <person name="Moran D.A.P."/>
            <person name="Shinohara A."/>
            <person name="Yoshida Y."/>
            <person name="Fujiwara M."/>
            <person name="Mori M."/>
            <person name="Tomita M."/>
            <person name="Arakawa K."/>
        </authorList>
    </citation>
    <scope>NUCLEOTIDE SEQUENCE [LARGE SCALE GENOMIC DNA]</scope>
</reference>
<evidence type="ECO:0000313" key="15">
    <source>
        <dbReference type="Proteomes" id="UP000499080"/>
    </source>
</evidence>
<accession>A0A4Y2QTQ0</accession>
<evidence type="ECO:0000256" key="13">
    <source>
        <dbReference type="SAM" id="Phobius"/>
    </source>
</evidence>
<evidence type="ECO:0000256" key="9">
    <source>
        <dbReference type="ARBA" id="ARBA00023136"/>
    </source>
</evidence>
<evidence type="ECO:0000313" key="14">
    <source>
        <dbReference type="EMBL" id="GBN66701.1"/>
    </source>
</evidence>
<evidence type="ECO:0000256" key="2">
    <source>
        <dbReference type="ARBA" id="ARBA00007193"/>
    </source>
</evidence>
<evidence type="ECO:0000256" key="8">
    <source>
        <dbReference type="ARBA" id="ARBA00023065"/>
    </source>
</evidence>
<keyword evidence="11 12" id="KW-0407">Ion channel</keyword>
<gene>
    <name evidence="14" type="ORF">AVEN_60111_1</name>
</gene>
<keyword evidence="6 13" id="KW-1133">Transmembrane helix</keyword>
<organism evidence="14 15">
    <name type="scientific">Araneus ventricosus</name>
    <name type="common">Orbweaver spider</name>
    <name type="synonym">Epeira ventricosa</name>
    <dbReference type="NCBI Taxonomy" id="182803"/>
    <lineage>
        <taxon>Eukaryota</taxon>
        <taxon>Metazoa</taxon>
        <taxon>Ecdysozoa</taxon>
        <taxon>Arthropoda</taxon>
        <taxon>Chelicerata</taxon>
        <taxon>Arachnida</taxon>
        <taxon>Araneae</taxon>
        <taxon>Araneomorphae</taxon>
        <taxon>Entelegynae</taxon>
        <taxon>Araneoidea</taxon>
        <taxon>Araneidae</taxon>
        <taxon>Araneus</taxon>
    </lineage>
</organism>
<evidence type="ECO:0000256" key="1">
    <source>
        <dbReference type="ARBA" id="ARBA00004141"/>
    </source>
</evidence>
<protein>
    <submittedName>
        <fullName evidence="14">Uncharacterized protein</fullName>
    </submittedName>
</protein>